<reference evidence="4" key="1">
    <citation type="submission" date="2023-06" db="EMBL/GenBank/DDBJ databases">
        <title>SYSU T00b26.</title>
        <authorList>
            <person name="Gao L."/>
            <person name="Fang B.-Z."/>
            <person name="Li W.-J."/>
        </authorList>
    </citation>
    <scope>NUCLEOTIDE SEQUENCE</scope>
    <source>
        <strain evidence="4">SYSU T00b26</strain>
    </source>
</reference>
<protein>
    <submittedName>
        <fullName evidence="4">LytR C-terminal domain-containing protein</fullName>
    </submittedName>
</protein>
<proteinExistence type="predicted"/>
<feature type="transmembrane region" description="Helical" evidence="2">
    <location>
        <begin position="25"/>
        <end position="46"/>
    </location>
</feature>
<dbReference type="Proteomes" id="UP001172738">
    <property type="component" value="Unassembled WGS sequence"/>
</dbReference>
<gene>
    <name evidence="4" type="ORF">QQX04_12950</name>
</gene>
<dbReference type="EMBL" id="JAUHPV010000009">
    <property type="protein sequence ID" value="MDN4473905.1"/>
    <property type="molecule type" value="Genomic_DNA"/>
</dbReference>
<feature type="region of interest" description="Disordered" evidence="1">
    <location>
        <begin position="211"/>
        <end position="231"/>
    </location>
</feature>
<dbReference type="InterPro" id="IPR027381">
    <property type="entry name" value="LytR/CpsA/Psr_C"/>
</dbReference>
<accession>A0ABT8G438</accession>
<keyword evidence="2" id="KW-0812">Transmembrane</keyword>
<evidence type="ECO:0000313" key="5">
    <source>
        <dbReference type="Proteomes" id="UP001172738"/>
    </source>
</evidence>
<dbReference type="Pfam" id="PF13399">
    <property type="entry name" value="LytR_C"/>
    <property type="match status" value="1"/>
</dbReference>
<evidence type="ECO:0000259" key="3">
    <source>
        <dbReference type="Pfam" id="PF13399"/>
    </source>
</evidence>
<dbReference type="Gene3D" id="3.30.70.2390">
    <property type="match status" value="1"/>
</dbReference>
<evidence type="ECO:0000256" key="1">
    <source>
        <dbReference type="SAM" id="MobiDB-lite"/>
    </source>
</evidence>
<evidence type="ECO:0000256" key="2">
    <source>
        <dbReference type="SAM" id="Phobius"/>
    </source>
</evidence>
<feature type="domain" description="LytR/CpsA/Psr regulator C-terminal" evidence="3">
    <location>
        <begin position="86"/>
        <end position="171"/>
    </location>
</feature>
<keyword evidence="2" id="KW-0472">Membrane</keyword>
<dbReference type="RefSeq" id="WP_301129876.1">
    <property type="nucleotide sequence ID" value="NZ_JAUHPV010000009.1"/>
</dbReference>
<keyword evidence="2" id="KW-1133">Transmembrane helix</keyword>
<name>A0ABT8G438_9MICO</name>
<comment type="caution">
    <text evidence="4">The sequence shown here is derived from an EMBL/GenBank/DDBJ whole genome shotgun (WGS) entry which is preliminary data.</text>
</comment>
<keyword evidence="5" id="KW-1185">Reference proteome</keyword>
<sequence length="231" mass="24623">MSESRGGRLRTRREVVRRHRRERQVVVFGLLIILIAALSVGAAAVYRGDAVGPFETEFVSPAGDFESDITLVCPPASTPPVDPAEVVVRVLNGTDTNGLAGAVESELSDRGYLTVGAANWSRGNLDGTVRILFGSDGIAEAYTLARNFTEVELMLDNREGPTVDVVVGGDYDAAVSLRSTFDDLLDPDLNLFTDDECLPWTQIDAVPAPAVLPNNPLAPEPSASPSADAEE</sequence>
<organism evidence="4 5">
    <name type="scientific">Demequina zhanjiangensis</name>
    <dbReference type="NCBI Taxonomy" id="3051659"/>
    <lineage>
        <taxon>Bacteria</taxon>
        <taxon>Bacillati</taxon>
        <taxon>Actinomycetota</taxon>
        <taxon>Actinomycetes</taxon>
        <taxon>Micrococcales</taxon>
        <taxon>Demequinaceae</taxon>
        <taxon>Demequina</taxon>
    </lineage>
</organism>
<evidence type="ECO:0000313" key="4">
    <source>
        <dbReference type="EMBL" id="MDN4473905.1"/>
    </source>
</evidence>